<keyword evidence="5" id="KW-0378">Hydrolase</keyword>
<dbReference type="InterPro" id="IPR029060">
    <property type="entry name" value="PIN-like_dom_sf"/>
</dbReference>
<sequence length="148" mass="16385">MTRYLLDTNIISNVIKPKPSEALLTWMAAQQDDDLFIASLTIAEIRRGILEKPRGKKRDTLDAWFNGPEGPRALFAGRILAFDDKAGLIWADLMAKGKIAGRPKSGLDMIIAAVAAANECVVVTDNEKDFVGLQIINPMRERFETAKK</sequence>
<dbReference type="KEGG" id="oca:OCAR_4034"/>
<comment type="cofactor">
    <cofactor evidence="1">
        <name>Mg(2+)</name>
        <dbReference type="ChEBI" id="CHEBI:18420"/>
    </cofactor>
</comment>
<evidence type="ECO:0000256" key="7">
    <source>
        <dbReference type="ARBA" id="ARBA00038093"/>
    </source>
</evidence>
<protein>
    <submittedName>
        <fullName evidence="9">Putative plasmid stability protein</fullName>
    </submittedName>
</protein>
<dbReference type="EMBL" id="CP002826">
    <property type="protein sequence ID" value="AEI05197.1"/>
    <property type="molecule type" value="Genomic_DNA"/>
</dbReference>
<evidence type="ECO:0000256" key="3">
    <source>
        <dbReference type="ARBA" id="ARBA00022722"/>
    </source>
</evidence>
<dbReference type="Proteomes" id="UP000007730">
    <property type="component" value="Chromosome"/>
</dbReference>
<evidence type="ECO:0000256" key="2">
    <source>
        <dbReference type="ARBA" id="ARBA00022649"/>
    </source>
</evidence>
<dbReference type="InterPro" id="IPR050556">
    <property type="entry name" value="Type_II_TA_system_RNase"/>
</dbReference>
<dbReference type="PANTHER" id="PTHR33653">
    <property type="entry name" value="RIBONUCLEASE VAPC2"/>
    <property type="match status" value="1"/>
</dbReference>
<reference evidence="9 10" key="1">
    <citation type="journal article" date="2011" name="J. Bacteriol.">
        <title>Complete genome sequences of the chemolithoautotrophic Oligotropha carboxidovorans strains OM4 and OM5.</title>
        <authorList>
            <person name="Volland S."/>
            <person name="Rachinger M."/>
            <person name="Strittmatter A."/>
            <person name="Daniel R."/>
            <person name="Gottschalk G."/>
            <person name="Meyer O."/>
        </authorList>
    </citation>
    <scope>NUCLEOTIDE SEQUENCE [LARGE SCALE GENOMIC DNA]</scope>
    <source>
        <strain evidence="10">ATCC 49405 / DSM 1227 / KCTC 32145 / OM5</strain>
    </source>
</reference>
<dbReference type="PATRIC" id="fig|504832.7.peg.494"/>
<dbReference type="STRING" id="504832.OCA5_c04730"/>
<dbReference type="HOGENOM" id="CLU_118482_8_2_5"/>
<dbReference type="PANTHER" id="PTHR33653:SF1">
    <property type="entry name" value="RIBONUCLEASE VAPC2"/>
    <property type="match status" value="1"/>
</dbReference>
<dbReference type="GO" id="GO:0004518">
    <property type="term" value="F:nuclease activity"/>
    <property type="evidence" value="ECO:0007669"/>
    <property type="project" value="UniProtKB-KW"/>
</dbReference>
<gene>
    <name evidence="9" type="ordered locus">OCA5_c04730</name>
</gene>
<proteinExistence type="inferred from homology"/>
<dbReference type="KEGG" id="ocg:OCA5_c04730"/>
<comment type="similarity">
    <text evidence="7">Belongs to the PINc/VapC protein family.</text>
</comment>
<accession>B6J9W5</accession>
<dbReference type="AlphaFoldDB" id="B6J9W5"/>
<name>B6J9W5_AFIC5</name>
<evidence type="ECO:0000256" key="6">
    <source>
        <dbReference type="ARBA" id="ARBA00022842"/>
    </source>
</evidence>
<dbReference type="RefSeq" id="WP_012561218.1">
    <property type="nucleotide sequence ID" value="NC_011386.1"/>
</dbReference>
<dbReference type="OrthoDB" id="5458135at2"/>
<dbReference type="eggNOG" id="COG1487">
    <property type="taxonomic scope" value="Bacteria"/>
</dbReference>
<dbReference type="GO" id="GO:0016787">
    <property type="term" value="F:hydrolase activity"/>
    <property type="evidence" value="ECO:0007669"/>
    <property type="project" value="UniProtKB-KW"/>
</dbReference>
<evidence type="ECO:0000313" key="9">
    <source>
        <dbReference type="EMBL" id="AEI05197.1"/>
    </source>
</evidence>
<dbReference type="InterPro" id="IPR002716">
    <property type="entry name" value="PIN_dom"/>
</dbReference>
<feature type="domain" description="PIN" evidence="8">
    <location>
        <begin position="4"/>
        <end position="128"/>
    </location>
</feature>
<keyword evidence="10" id="KW-1185">Reference proteome</keyword>
<dbReference type="SUPFAM" id="SSF88723">
    <property type="entry name" value="PIN domain-like"/>
    <property type="match status" value="1"/>
</dbReference>
<keyword evidence="6" id="KW-0460">Magnesium</keyword>
<dbReference type="Gene3D" id="3.40.50.1010">
    <property type="entry name" value="5'-nuclease"/>
    <property type="match status" value="1"/>
</dbReference>
<dbReference type="Pfam" id="PF01850">
    <property type="entry name" value="PIN"/>
    <property type="match status" value="1"/>
</dbReference>
<keyword evidence="4" id="KW-0479">Metal-binding</keyword>
<dbReference type="GO" id="GO:0046872">
    <property type="term" value="F:metal ion binding"/>
    <property type="evidence" value="ECO:0007669"/>
    <property type="project" value="UniProtKB-KW"/>
</dbReference>
<evidence type="ECO:0000313" key="10">
    <source>
        <dbReference type="Proteomes" id="UP000007730"/>
    </source>
</evidence>
<evidence type="ECO:0000256" key="4">
    <source>
        <dbReference type="ARBA" id="ARBA00022723"/>
    </source>
</evidence>
<keyword evidence="3" id="KW-0540">Nuclease</keyword>
<evidence type="ECO:0000259" key="8">
    <source>
        <dbReference type="Pfam" id="PF01850"/>
    </source>
</evidence>
<evidence type="ECO:0000256" key="5">
    <source>
        <dbReference type="ARBA" id="ARBA00022801"/>
    </source>
</evidence>
<organism evidence="9 10">
    <name type="scientific">Afipia carboxidovorans (strain ATCC 49405 / DSM 1227 / KCTC 32145 / OM5)</name>
    <name type="common">Oligotropha carboxidovorans</name>
    <dbReference type="NCBI Taxonomy" id="504832"/>
    <lineage>
        <taxon>Bacteria</taxon>
        <taxon>Pseudomonadati</taxon>
        <taxon>Pseudomonadota</taxon>
        <taxon>Alphaproteobacteria</taxon>
        <taxon>Hyphomicrobiales</taxon>
        <taxon>Nitrobacteraceae</taxon>
        <taxon>Afipia</taxon>
    </lineage>
</organism>
<evidence type="ECO:0000256" key="1">
    <source>
        <dbReference type="ARBA" id="ARBA00001946"/>
    </source>
</evidence>
<keyword evidence="2" id="KW-1277">Toxin-antitoxin system</keyword>